<sequence>MCPRSSFVRAVGLLYTIALASASPVPQDVIVIGESTIPAHQTTEQICAATYDSPSEVWANSGAGVFLAKFLAENTEDNWANKIDQQTTDGGSQGVSNLACTDLLAGNCRAPTVQCQFYTPPELFHIRNAMNNAHRMMTGLHEALQNAAIVEGLFLDQLISDFGPPSEPNVNGILSGAFTIAAGAAAALPVIAGPLTIIAGIFGTLGSVGGPSEDPSLALQAQLSKAFTDADDNLQALARAVFGGVNTDIIPNLSGSTAASPVSRFFAEGRFLIKVTPEGSVDAITDITDGDTCASSQGAGSRWINNECFQVHSFSRHNPNEPGVTTPIEAEKILKFDDGSGYNFVVEDFYINANECANSHPNFDGELTASTPTLGISEHKYPECFFNLPVIKAAKTPCNFGEKGKLPGNLGISDSQCSRVNVCLGNPAPGCISP</sequence>
<reference evidence="2" key="1">
    <citation type="submission" date="2018-03" db="EMBL/GenBank/DDBJ databases">
        <authorList>
            <person name="Guldener U."/>
        </authorList>
    </citation>
    <scope>NUCLEOTIDE SEQUENCE</scope>
</reference>
<accession>A0AAE8N921</accession>
<organism evidence="2 3">
    <name type="scientific">Cephalotrichum gorgonifer</name>
    <dbReference type="NCBI Taxonomy" id="2041049"/>
    <lineage>
        <taxon>Eukaryota</taxon>
        <taxon>Fungi</taxon>
        <taxon>Dikarya</taxon>
        <taxon>Ascomycota</taxon>
        <taxon>Pezizomycotina</taxon>
        <taxon>Sordariomycetes</taxon>
        <taxon>Hypocreomycetidae</taxon>
        <taxon>Microascales</taxon>
        <taxon>Microascaceae</taxon>
        <taxon>Cephalotrichum</taxon>
    </lineage>
</organism>
<keyword evidence="1" id="KW-0732">Signal</keyword>
<evidence type="ECO:0000256" key="1">
    <source>
        <dbReference type="SAM" id="SignalP"/>
    </source>
</evidence>
<evidence type="ECO:0000313" key="3">
    <source>
        <dbReference type="Proteomes" id="UP001187682"/>
    </source>
</evidence>
<dbReference type="Proteomes" id="UP001187682">
    <property type="component" value="Unassembled WGS sequence"/>
</dbReference>
<feature type="chain" id="PRO_5042146374" evidence="1">
    <location>
        <begin position="23"/>
        <end position="434"/>
    </location>
</feature>
<gene>
    <name evidence="2" type="ORF">DNG_10483</name>
</gene>
<proteinExistence type="predicted"/>
<protein>
    <submittedName>
        <fullName evidence="2">Uncharacterized protein</fullName>
    </submittedName>
</protein>
<keyword evidence="3" id="KW-1185">Reference proteome</keyword>
<feature type="signal peptide" evidence="1">
    <location>
        <begin position="1"/>
        <end position="22"/>
    </location>
</feature>
<dbReference type="AlphaFoldDB" id="A0AAE8N921"/>
<evidence type="ECO:0000313" key="2">
    <source>
        <dbReference type="EMBL" id="SPO07788.1"/>
    </source>
</evidence>
<dbReference type="EMBL" id="ONZQ02000027">
    <property type="protein sequence ID" value="SPO07788.1"/>
    <property type="molecule type" value="Genomic_DNA"/>
</dbReference>
<comment type="caution">
    <text evidence="2">The sequence shown here is derived from an EMBL/GenBank/DDBJ whole genome shotgun (WGS) entry which is preliminary data.</text>
</comment>
<name>A0AAE8N921_9PEZI</name>